<proteinExistence type="predicted"/>
<dbReference type="InterPro" id="IPR036291">
    <property type="entry name" value="NAD(P)-bd_dom_sf"/>
</dbReference>
<organism evidence="2 3">
    <name type="scientific">Sphingobium agri</name>
    <dbReference type="NCBI Taxonomy" id="2933566"/>
    <lineage>
        <taxon>Bacteria</taxon>
        <taxon>Pseudomonadati</taxon>
        <taxon>Pseudomonadota</taxon>
        <taxon>Alphaproteobacteria</taxon>
        <taxon>Sphingomonadales</taxon>
        <taxon>Sphingomonadaceae</taxon>
        <taxon>Sphingobium</taxon>
    </lineage>
</organism>
<evidence type="ECO:0000259" key="1">
    <source>
        <dbReference type="Pfam" id="PF03435"/>
    </source>
</evidence>
<dbReference type="RefSeq" id="WP_201516263.1">
    <property type="nucleotide sequence ID" value="NZ_JALKHS010000010.1"/>
</dbReference>
<feature type="domain" description="Saccharopine dehydrogenase NADP binding" evidence="1">
    <location>
        <begin position="7"/>
        <end position="130"/>
    </location>
</feature>
<dbReference type="Gene3D" id="3.30.360.10">
    <property type="entry name" value="Dihydrodipicolinate Reductase, domain 2"/>
    <property type="match status" value="1"/>
</dbReference>
<dbReference type="SUPFAM" id="SSF51735">
    <property type="entry name" value="NAD(P)-binding Rossmann-fold domains"/>
    <property type="match status" value="1"/>
</dbReference>
<dbReference type="PANTHER" id="PTHR43796:SF2">
    <property type="entry name" value="CARBOXYNORSPERMIDINE SYNTHASE"/>
    <property type="match status" value="1"/>
</dbReference>
<dbReference type="Proteomes" id="UP001203512">
    <property type="component" value="Unassembled WGS sequence"/>
</dbReference>
<dbReference type="EMBL" id="JALKHS010000010">
    <property type="protein sequence ID" value="MCK0532610.1"/>
    <property type="molecule type" value="Genomic_DNA"/>
</dbReference>
<evidence type="ECO:0000313" key="2">
    <source>
        <dbReference type="EMBL" id="MCK0532610.1"/>
    </source>
</evidence>
<sequence length="390" mass="41211">MKREFDVVVIGAGGRQAQAMLAAAARGTDVARWLAIDRAWRPETLAATRALGMQTREQDPLADGGTLDMLMRSTAIVANLAGPYYRTGFTVLDAAIAAGTDYLDICDDADITVPILSRDDAAKAAGVTAIIGLGSTPGVSNILIRLAVDHLNGADDVEIAWVVDAKDMTEAATKHFWHCFNLVDFDGTVHPVPLPGEMDSRVVDFPGSVGRQTVVKLAHPEPLTVPRFLPVKRAVNYGAIAPIDAHAVAAALAAVADEQQPGSTEQRTDMLVRAFQQFLTRFKGGERIGSGLQIDVHTNGNGLRYASGADTSMEEATGVPAAAGVIMLAEGDTPRGGVFAPEALSPGKFFAALRRVSLGGGGLGVYRLENGRQGEKLRIRDLMADRSEAA</sequence>
<comment type="caution">
    <text evidence="2">The sequence shown here is derived from an EMBL/GenBank/DDBJ whole genome shotgun (WGS) entry which is preliminary data.</text>
</comment>
<dbReference type="Gene3D" id="3.40.50.720">
    <property type="entry name" value="NAD(P)-binding Rossmann-like Domain"/>
    <property type="match status" value="2"/>
</dbReference>
<gene>
    <name evidence="2" type="ORF">MU848_13550</name>
</gene>
<dbReference type="PANTHER" id="PTHR43796">
    <property type="entry name" value="CARBOXYNORSPERMIDINE SYNTHASE"/>
    <property type="match status" value="1"/>
</dbReference>
<reference evidence="2 3" key="1">
    <citation type="submission" date="2022-04" db="EMBL/GenBank/DDBJ databases">
        <authorList>
            <person name="Huq M.A."/>
        </authorList>
    </citation>
    <scope>NUCLEOTIDE SEQUENCE [LARGE SCALE GENOMIC DNA]</scope>
    <source>
        <strain evidence="2 3">MAH-33</strain>
    </source>
</reference>
<evidence type="ECO:0000313" key="3">
    <source>
        <dbReference type="Proteomes" id="UP001203512"/>
    </source>
</evidence>
<accession>A0ABT0DZU4</accession>
<name>A0ABT0DZU4_9SPHN</name>
<dbReference type="InterPro" id="IPR005097">
    <property type="entry name" value="Sacchrp_dh_NADP-bd"/>
</dbReference>
<keyword evidence="3" id="KW-1185">Reference proteome</keyword>
<dbReference type="Pfam" id="PF03435">
    <property type="entry name" value="Sacchrp_dh_NADP"/>
    <property type="match status" value="1"/>
</dbReference>
<protein>
    <submittedName>
        <fullName evidence="2">Saccharopine dehydrogenase NADP-binding domain-containing protein</fullName>
    </submittedName>
</protein>